<organism evidence="1 2">
    <name type="scientific">Elysia crispata</name>
    <name type="common">lettuce slug</name>
    <dbReference type="NCBI Taxonomy" id="231223"/>
    <lineage>
        <taxon>Eukaryota</taxon>
        <taxon>Metazoa</taxon>
        <taxon>Spiralia</taxon>
        <taxon>Lophotrochozoa</taxon>
        <taxon>Mollusca</taxon>
        <taxon>Gastropoda</taxon>
        <taxon>Heterobranchia</taxon>
        <taxon>Euthyneura</taxon>
        <taxon>Panpulmonata</taxon>
        <taxon>Sacoglossa</taxon>
        <taxon>Placobranchoidea</taxon>
        <taxon>Plakobranchidae</taxon>
        <taxon>Elysia</taxon>
    </lineage>
</organism>
<gene>
    <name evidence="1" type="ORF">RRG08_008165</name>
</gene>
<comment type="caution">
    <text evidence="1">The sequence shown here is derived from an EMBL/GenBank/DDBJ whole genome shotgun (WGS) entry which is preliminary data.</text>
</comment>
<sequence length="75" mass="8060">MKAVTASSLIVMGMLLSGSDKLKLSRDVREPRFKMLSGPLGTSLTWAACEERLVGRLEIKACGSTGKGFRREGSS</sequence>
<evidence type="ECO:0000313" key="2">
    <source>
        <dbReference type="Proteomes" id="UP001283361"/>
    </source>
</evidence>
<protein>
    <submittedName>
        <fullName evidence="1">Uncharacterized protein</fullName>
    </submittedName>
</protein>
<accession>A0AAE0Z4Y1</accession>
<proteinExistence type="predicted"/>
<dbReference type="EMBL" id="JAWDGP010004625">
    <property type="protein sequence ID" value="KAK3762949.1"/>
    <property type="molecule type" value="Genomic_DNA"/>
</dbReference>
<name>A0AAE0Z4Y1_9GAST</name>
<dbReference type="AlphaFoldDB" id="A0AAE0Z4Y1"/>
<dbReference type="Proteomes" id="UP001283361">
    <property type="component" value="Unassembled WGS sequence"/>
</dbReference>
<reference evidence="1" key="1">
    <citation type="journal article" date="2023" name="G3 (Bethesda)">
        <title>A reference genome for the long-term kleptoplast-retaining sea slug Elysia crispata morphotype clarki.</title>
        <authorList>
            <person name="Eastman K.E."/>
            <person name="Pendleton A.L."/>
            <person name="Shaikh M.A."/>
            <person name="Suttiyut T."/>
            <person name="Ogas R."/>
            <person name="Tomko P."/>
            <person name="Gavelis G."/>
            <person name="Widhalm J.R."/>
            <person name="Wisecaver J.H."/>
        </authorList>
    </citation>
    <scope>NUCLEOTIDE SEQUENCE</scope>
    <source>
        <strain evidence="1">ECLA1</strain>
    </source>
</reference>
<keyword evidence="2" id="KW-1185">Reference proteome</keyword>
<evidence type="ECO:0000313" key="1">
    <source>
        <dbReference type="EMBL" id="KAK3762949.1"/>
    </source>
</evidence>